<dbReference type="EMBL" id="JBHSBU010000001">
    <property type="protein sequence ID" value="MFC4160139.1"/>
    <property type="molecule type" value="Genomic_DNA"/>
</dbReference>
<proteinExistence type="predicted"/>
<protein>
    <recommendedName>
        <fullName evidence="3">Hydrazine synthase alpha subunit middle domain-containing protein</fullName>
    </recommendedName>
</protein>
<keyword evidence="5" id="KW-1185">Reference proteome</keyword>
<gene>
    <name evidence="4" type="ORF">ACFOW7_12345</name>
</gene>
<keyword evidence="2" id="KW-0732">Signal</keyword>
<evidence type="ECO:0000256" key="2">
    <source>
        <dbReference type="SAM" id="SignalP"/>
    </source>
</evidence>
<sequence>MSRPLASLSRLFVALALSWPAVAAVTTPHPIVFVTQVPVPADFTTIGSVFGNQRGALDSAFRGGDLWIRYPDGTLKNLTEAVGLNSPGRLGATAVAVRDPSPHWDGNKIIFSAVVGAPTKQYEVQTYYWQLYEISGLGRNEMPQLRKVPNQPEQFNNVSPIYGSDDRIIFTSDRPRNGERHLYPQLDEYEEAPTVTGLWSLDPNTGNLFMLNHSPSGAFTPTIDSFGRVIFTRWDHLQRDQQADADNAGADYGTFNYSDESANATRLERRDEIFPEPREGNAKVEGHRFNQFFPWQINQDGTEEETLNHVGRHDFGGYGSQSFLDDPNLTYCCYEGRGKRLRMFNDIMLQIREDPTRPGLYFGTSSPEFGTHAAGQLISMTGAPGVNADDMVLNHITTPATASPTDDSETAPADHTGLYREPLPLSDGKLVAVHTAETRADRNQGSTAAPRSRYGFRLKLMVPDGNGYWRAGEALTPGLRKSVSWWNPDVLVNYDGELWELNPVELRPRQRPTPTKAHLPAPEAAVFAEEGVDPTAFQNYLKQKEMALVVTRNVTLRDHSDRQQPFNLRVPGGASVQPKPGKVYDVTHLQFFQADQIRGIGGTAKPRPGRRVLAQPMRDGGHNPYSGVPHATAVAPDGSSAAFVPARRALTWQLTDAAQQPVVRERYWLTFQPGEVRVCASCHGINKTAHGGQTEPQNKPEGLRQLLRMWKDGMVRGEEERVFDWAERQFPDNFQPKRPSTATYDGIRYRHYPATGEYLGSKDGRVYYLKNGAPMIDVGALKLFADQARSAGY</sequence>
<reference evidence="5" key="1">
    <citation type="journal article" date="2019" name="Int. J. Syst. Evol. Microbiol.">
        <title>The Global Catalogue of Microorganisms (GCM) 10K type strain sequencing project: providing services to taxonomists for standard genome sequencing and annotation.</title>
        <authorList>
            <consortium name="The Broad Institute Genomics Platform"/>
            <consortium name="The Broad Institute Genome Sequencing Center for Infectious Disease"/>
            <person name="Wu L."/>
            <person name="Ma J."/>
        </authorList>
    </citation>
    <scope>NUCLEOTIDE SEQUENCE [LARGE SCALE GENOMIC DNA]</scope>
    <source>
        <strain evidence="5">LMG 29894</strain>
    </source>
</reference>
<organism evidence="4 5">
    <name type="scientific">Chitinimonas lacunae</name>
    <dbReference type="NCBI Taxonomy" id="1963018"/>
    <lineage>
        <taxon>Bacteria</taxon>
        <taxon>Pseudomonadati</taxon>
        <taxon>Pseudomonadota</taxon>
        <taxon>Betaproteobacteria</taxon>
        <taxon>Neisseriales</taxon>
        <taxon>Chitinibacteraceae</taxon>
        <taxon>Chitinimonas</taxon>
    </lineage>
</organism>
<dbReference type="Pfam" id="PF18582">
    <property type="entry name" value="HZS_alpha"/>
    <property type="match status" value="1"/>
</dbReference>
<accession>A0ABV8MS39</accession>
<dbReference type="InterPro" id="IPR040698">
    <property type="entry name" value="HZS_alpha_mid"/>
</dbReference>
<dbReference type="RefSeq" id="WP_378164642.1">
    <property type="nucleotide sequence ID" value="NZ_JBHSBU010000001.1"/>
</dbReference>
<dbReference type="Proteomes" id="UP001595791">
    <property type="component" value="Unassembled WGS sequence"/>
</dbReference>
<name>A0ABV8MS39_9NEIS</name>
<feature type="region of interest" description="Disordered" evidence="1">
    <location>
        <begin position="398"/>
        <end position="420"/>
    </location>
</feature>
<evidence type="ECO:0000259" key="3">
    <source>
        <dbReference type="Pfam" id="PF18582"/>
    </source>
</evidence>
<evidence type="ECO:0000313" key="4">
    <source>
        <dbReference type="EMBL" id="MFC4160139.1"/>
    </source>
</evidence>
<comment type="caution">
    <text evidence="4">The sequence shown here is derived from an EMBL/GenBank/DDBJ whole genome shotgun (WGS) entry which is preliminary data.</text>
</comment>
<feature type="domain" description="Hydrazine synthase alpha subunit middle" evidence="3">
    <location>
        <begin position="632"/>
        <end position="683"/>
    </location>
</feature>
<feature type="signal peptide" evidence="2">
    <location>
        <begin position="1"/>
        <end position="23"/>
    </location>
</feature>
<evidence type="ECO:0000256" key="1">
    <source>
        <dbReference type="SAM" id="MobiDB-lite"/>
    </source>
</evidence>
<feature type="chain" id="PRO_5045730992" description="Hydrazine synthase alpha subunit middle domain-containing protein" evidence="2">
    <location>
        <begin position="24"/>
        <end position="793"/>
    </location>
</feature>
<evidence type="ECO:0000313" key="5">
    <source>
        <dbReference type="Proteomes" id="UP001595791"/>
    </source>
</evidence>
<dbReference type="SUPFAM" id="SSF82171">
    <property type="entry name" value="DPP6 N-terminal domain-like"/>
    <property type="match status" value="1"/>
</dbReference>